<organism evidence="3 4">
    <name type="scientific">Polypedilum vanderplanki</name>
    <name type="common">Sleeping chironomid midge</name>
    <dbReference type="NCBI Taxonomy" id="319348"/>
    <lineage>
        <taxon>Eukaryota</taxon>
        <taxon>Metazoa</taxon>
        <taxon>Ecdysozoa</taxon>
        <taxon>Arthropoda</taxon>
        <taxon>Hexapoda</taxon>
        <taxon>Insecta</taxon>
        <taxon>Pterygota</taxon>
        <taxon>Neoptera</taxon>
        <taxon>Endopterygota</taxon>
        <taxon>Diptera</taxon>
        <taxon>Nematocera</taxon>
        <taxon>Chironomoidea</taxon>
        <taxon>Chironomidae</taxon>
        <taxon>Chironominae</taxon>
        <taxon>Polypedilum</taxon>
        <taxon>Polypedilum</taxon>
    </lineage>
</organism>
<reference evidence="3" key="1">
    <citation type="submission" date="2021-03" db="EMBL/GenBank/DDBJ databases">
        <title>Chromosome level genome of the anhydrobiotic midge Polypedilum vanderplanki.</title>
        <authorList>
            <person name="Yoshida Y."/>
            <person name="Kikawada T."/>
            <person name="Gusev O."/>
        </authorList>
    </citation>
    <scope>NUCLEOTIDE SEQUENCE</scope>
    <source>
        <strain evidence="3">NIAS01</strain>
        <tissue evidence="3">Whole body or cell culture</tissue>
    </source>
</reference>
<evidence type="ECO:0000313" key="4">
    <source>
        <dbReference type="Proteomes" id="UP001107558"/>
    </source>
</evidence>
<gene>
    <name evidence="3" type="ORF">PVAND_005953</name>
</gene>
<feature type="domain" description="SAM" evidence="2">
    <location>
        <begin position="1"/>
        <end position="72"/>
    </location>
</feature>
<feature type="compositionally biased region" description="Polar residues" evidence="1">
    <location>
        <begin position="344"/>
        <end position="355"/>
    </location>
</feature>
<protein>
    <recommendedName>
        <fullName evidence="2">SAM domain-containing protein</fullName>
    </recommendedName>
</protein>
<dbReference type="InterPro" id="IPR001660">
    <property type="entry name" value="SAM"/>
</dbReference>
<dbReference type="SUPFAM" id="SSF47769">
    <property type="entry name" value="SAM/Pointed domain"/>
    <property type="match status" value="1"/>
</dbReference>
<feature type="region of interest" description="Disordered" evidence="1">
    <location>
        <begin position="342"/>
        <end position="368"/>
    </location>
</feature>
<comment type="caution">
    <text evidence="3">The sequence shown here is derived from an EMBL/GenBank/DDBJ whole genome shotgun (WGS) entry which is preliminary data.</text>
</comment>
<dbReference type="Proteomes" id="UP001107558">
    <property type="component" value="Chromosome 2"/>
</dbReference>
<dbReference type="OrthoDB" id="10067653at2759"/>
<dbReference type="AlphaFoldDB" id="A0A9J6C2R1"/>
<dbReference type="GO" id="GO:0005634">
    <property type="term" value="C:nucleus"/>
    <property type="evidence" value="ECO:0007669"/>
    <property type="project" value="TreeGrafter"/>
</dbReference>
<name>A0A9J6C2R1_POLVA</name>
<keyword evidence="4" id="KW-1185">Reference proteome</keyword>
<dbReference type="EMBL" id="JADBJN010000002">
    <property type="protein sequence ID" value="KAG5676099.1"/>
    <property type="molecule type" value="Genomic_DNA"/>
</dbReference>
<evidence type="ECO:0000259" key="2">
    <source>
        <dbReference type="PROSITE" id="PS50105"/>
    </source>
</evidence>
<dbReference type="Gene3D" id="1.10.150.50">
    <property type="entry name" value="Transcription Factor, Ets-1"/>
    <property type="match status" value="1"/>
</dbReference>
<dbReference type="PANTHER" id="PTHR21359">
    <property type="entry name" value="DUF5577 DOMAIN-CONTAINING PROTEIN"/>
    <property type="match status" value="1"/>
</dbReference>
<dbReference type="PANTHER" id="PTHR21359:SF1">
    <property type="entry name" value="DUF5577 DOMAIN-CONTAINING PROTEIN"/>
    <property type="match status" value="1"/>
</dbReference>
<dbReference type="InterPro" id="IPR039161">
    <property type="entry name" value="C19orf47-like"/>
</dbReference>
<proteinExistence type="predicted"/>
<evidence type="ECO:0000256" key="1">
    <source>
        <dbReference type="SAM" id="MobiDB-lite"/>
    </source>
</evidence>
<evidence type="ECO:0000313" key="3">
    <source>
        <dbReference type="EMBL" id="KAG5676099.1"/>
    </source>
</evidence>
<dbReference type="InterPro" id="IPR013761">
    <property type="entry name" value="SAM/pointed_sf"/>
</dbReference>
<sequence>MTSSGAASWVKFFTTAGIDNKIAATYAHIFVENRIRTDMLSELNKEYLREMGITVMGDIISILRHAKIVNDQNVRDKILSSNTEPIVVNKTLKAVAKIRPASPIQVRSTPLSSVAVTQPRRVLPEHEGKYKVSLPKGSTKKSREILAKHSAMQMDKIEKKSIFERLNPKTEDIDMSDESSSENSLTKLTKVSKSIFNRLGGYEVDKKIKDNSIEFAGILKNSPTKQPPRGIVKNKIVPVQRISIAKRIQVKAPPVNVDSEMSEDDEKMDSDEYKQVSFSPEVEVLEIEPRQANNNLKLNAKKLNRLKNLRADGIKSRLGMDVKVKRTIDNNVKSLHTIRKTVNMKPSKNVSSPRNSKMKADQSPISVKSRLDIRSKLKPGLNRFNQNGKKAISSSVFNRLGKKNN</sequence>
<dbReference type="InterPro" id="IPR040772">
    <property type="entry name" value="C19orf47_SAM"/>
</dbReference>
<dbReference type="Pfam" id="PF18017">
    <property type="entry name" value="SAM_4"/>
    <property type="match status" value="1"/>
</dbReference>
<dbReference type="PROSITE" id="PS50105">
    <property type="entry name" value="SAM_DOMAIN"/>
    <property type="match status" value="1"/>
</dbReference>
<dbReference type="CDD" id="cd09531">
    <property type="entry name" value="SAM_CS047"/>
    <property type="match status" value="1"/>
</dbReference>
<accession>A0A9J6C2R1</accession>